<dbReference type="Proteomes" id="UP001166191">
    <property type="component" value="Unassembled WGS sequence"/>
</dbReference>
<reference evidence="2" key="1">
    <citation type="submission" date="2021-06" db="EMBL/GenBank/DDBJ databases">
        <title>Paracoccus bacterium XHP0099 sp. nov., isolated from the surface waters of the Yellow Sea.</title>
        <authorList>
            <person name="Xue H."/>
            <person name="Zhang D."/>
        </authorList>
    </citation>
    <scope>NUCLEOTIDE SEQUENCE</scope>
    <source>
        <strain evidence="2">XHP0099</strain>
    </source>
</reference>
<evidence type="ECO:0000313" key="3">
    <source>
        <dbReference type="Proteomes" id="UP001166191"/>
    </source>
</evidence>
<name>A0ABS6ANT4_9RHOB</name>
<evidence type="ECO:0000256" key="1">
    <source>
        <dbReference type="SAM" id="MobiDB-lite"/>
    </source>
</evidence>
<evidence type="ECO:0008006" key="4">
    <source>
        <dbReference type="Google" id="ProtNLM"/>
    </source>
</evidence>
<feature type="region of interest" description="Disordered" evidence="1">
    <location>
        <begin position="1"/>
        <end position="27"/>
    </location>
</feature>
<protein>
    <recommendedName>
        <fullName evidence="4">Stability/partitioning determinant</fullName>
    </recommendedName>
</protein>
<gene>
    <name evidence="2" type="ORF">KNW02_19320</name>
</gene>
<dbReference type="RefSeq" id="WP_216034826.1">
    <property type="nucleotide sequence ID" value="NZ_JAHKNG010000066.1"/>
</dbReference>
<proteinExistence type="predicted"/>
<comment type="caution">
    <text evidence="2">The sequence shown here is derived from an EMBL/GenBank/DDBJ whole genome shotgun (WGS) entry which is preliminary data.</text>
</comment>
<accession>A0ABS6ANT4</accession>
<keyword evidence="3" id="KW-1185">Reference proteome</keyword>
<organism evidence="2 3">
    <name type="scientific">Paracoccus marinaquae</name>
    <dbReference type="NCBI Taxonomy" id="2841926"/>
    <lineage>
        <taxon>Bacteria</taxon>
        <taxon>Pseudomonadati</taxon>
        <taxon>Pseudomonadota</taxon>
        <taxon>Alphaproteobacteria</taxon>
        <taxon>Rhodobacterales</taxon>
        <taxon>Paracoccaceae</taxon>
        <taxon>Paracoccus</taxon>
    </lineage>
</organism>
<evidence type="ECO:0000313" key="2">
    <source>
        <dbReference type="EMBL" id="MBU3032240.1"/>
    </source>
</evidence>
<sequence>MSKGLQIAEPPRRRQSGAGEASTERNKSVEFTKFDNVAEDEKVQFNKRVTRRVADGYEILAIRTRRKVPDLLAEALSLLEEKHGKV</sequence>
<dbReference type="EMBL" id="JAHKNG010000066">
    <property type="protein sequence ID" value="MBU3032240.1"/>
    <property type="molecule type" value="Genomic_DNA"/>
</dbReference>